<name>A0AAC9LLM0_9FLAO</name>
<keyword evidence="3" id="KW-1185">Reference proteome</keyword>
<proteinExistence type="predicted"/>
<keyword evidence="1" id="KW-0732">Signal</keyword>
<organism evidence="2 3">
    <name type="scientific">Lacinutrix venerupis</name>
    <dbReference type="NCBI Taxonomy" id="1486034"/>
    <lineage>
        <taxon>Bacteria</taxon>
        <taxon>Pseudomonadati</taxon>
        <taxon>Bacteroidota</taxon>
        <taxon>Flavobacteriia</taxon>
        <taxon>Flavobacteriales</taxon>
        <taxon>Flavobacteriaceae</taxon>
        <taxon>Lacinutrix</taxon>
    </lineage>
</organism>
<evidence type="ECO:0000313" key="3">
    <source>
        <dbReference type="Proteomes" id="UP000187506"/>
    </source>
</evidence>
<dbReference type="RefSeq" id="WP_076731753.1">
    <property type="nucleotide sequence ID" value="NZ_CP019352.1"/>
</dbReference>
<evidence type="ECO:0000256" key="1">
    <source>
        <dbReference type="SAM" id="SignalP"/>
    </source>
</evidence>
<dbReference type="KEGG" id="lvn:BWR22_01905"/>
<feature type="signal peptide" evidence="1">
    <location>
        <begin position="1"/>
        <end position="21"/>
    </location>
</feature>
<reference evidence="2 3" key="1">
    <citation type="submission" date="2017-01" db="EMBL/GenBank/DDBJ databases">
        <title>Complete genome of Lacinutrix venerupis DOK2-8 isolated from seawater in Dokdo.</title>
        <authorList>
            <person name="Chi W.-J."/>
            <person name="Kim J.H."/>
        </authorList>
    </citation>
    <scope>NUCLEOTIDE SEQUENCE [LARGE SCALE GENOMIC DNA]</scope>
    <source>
        <strain evidence="2 3">DOK2-8</strain>
    </source>
</reference>
<feature type="chain" id="PRO_5042081316" evidence="1">
    <location>
        <begin position="22"/>
        <end position="114"/>
    </location>
</feature>
<sequence length="114" mass="13146">MAKFNYIVITLLLAISSFFFTESDTAIVKKNSTPKSTIQSSSLFNNQGVIENSQIDFSINLSQEENITFFKLLGLINVVFKEEQENYLFYQKTSNLINVALTTKKIIFPFHWFT</sequence>
<dbReference type="AlphaFoldDB" id="A0AAC9LLM0"/>
<dbReference type="Proteomes" id="UP000187506">
    <property type="component" value="Chromosome"/>
</dbReference>
<accession>A0AAC9LLM0</accession>
<protein>
    <submittedName>
        <fullName evidence="2">Uncharacterized protein</fullName>
    </submittedName>
</protein>
<evidence type="ECO:0000313" key="2">
    <source>
        <dbReference type="EMBL" id="APX99112.1"/>
    </source>
</evidence>
<gene>
    <name evidence="2" type="ORF">BWR22_01905</name>
</gene>
<dbReference type="EMBL" id="CP019352">
    <property type="protein sequence ID" value="APX99112.1"/>
    <property type="molecule type" value="Genomic_DNA"/>
</dbReference>